<dbReference type="Gene3D" id="3.40.50.2000">
    <property type="entry name" value="Glycogen Phosphorylase B"/>
    <property type="match status" value="2"/>
</dbReference>
<dbReference type="InterPro" id="IPR001296">
    <property type="entry name" value="Glyco_trans_1"/>
</dbReference>
<dbReference type="Proteomes" id="UP000251670">
    <property type="component" value="Unassembled WGS sequence"/>
</dbReference>
<evidence type="ECO:0000313" key="6">
    <source>
        <dbReference type="Proteomes" id="UP000251670"/>
    </source>
</evidence>
<keyword evidence="1" id="KW-0808">Transferase</keyword>
<dbReference type="Proteomes" id="UP000199426">
    <property type="component" value="Unassembled WGS sequence"/>
</dbReference>
<dbReference type="OrthoDB" id="9801609at2"/>
<evidence type="ECO:0000313" key="4">
    <source>
        <dbReference type="EMBL" id="SQB45776.1"/>
    </source>
</evidence>
<name>A0A2X2WY88_CHRJE</name>
<organism evidence="4 6">
    <name type="scientific">Chryseobacterium jejuense</name>
    <dbReference type="NCBI Taxonomy" id="445960"/>
    <lineage>
        <taxon>Bacteria</taxon>
        <taxon>Pseudomonadati</taxon>
        <taxon>Bacteroidota</taxon>
        <taxon>Flavobacteriia</taxon>
        <taxon>Flavobacteriales</taxon>
        <taxon>Weeksellaceae</taxon>
        <taxon>Chryseobacterium group</taxon>
        <taxon>Chryseobacterium</taxon>
    </lineage>
</organism>
<dbReference type="RefSeq" id="WP_089737508.1">
    <property type="nucleotide sequence ID" value="NZ_FNEG01000005.1"/>
</dbReference>
<dbReference type="PANTHER" id="PTHR46401">
    <property type="entry name" value="GLYCOSYLTRANSFERASE WBBK-RELATED"/>
    <property type="match status" value="1"/>
</dbReference>
<proteinExistence type="predicted"/>
<dbReference type="GO" id="GO:0016757">
    <property type="term" value="F:glycosyltransferase activity"/>
    <property type="evidence" value="ECO:0007669"/>
    <property type="project" value="InterPro"/>
</dbReference>
<dbReference type="GO" id="GO:0009103">
    <property type="term" value="P:lipopolysaccharide biosynthetic process"/>
    <property type="evidence" value="ECO:0007669"/>
    <property type="project" value="TreeGrafter"/>
</dbReference>
<dbReference type="SUPFAM" id="SSF53756">
    <property type="entry name" value="UDP-Glycosyltransferase/glycogen phosphorylase"/>
    <property type="match status" value="1"/>
</dbReference>
<dbReference type="EMBL" id="FNEG01000005">
    <property type="protein sequence ID" value="SDJ35106.1"/>
    <property type="molecule type" value="Genomic_DNA"/>
</dbReference>
<sequence length="370" mass="43581">MKKNIIISGVNFSEGGPLTVMKSVLEFLDDSLFINDYNIIALVHSKKLFDNLKNIELLEYPTVKAAWKNRVKFEYFECENLSRELNSHLWLSLHDMTPNVISEKRAVYCHNASPFYKQNLFGFFRNPKRFLYTKFYKELYRINIHKNDFVIVQQKWIKDGFLKFFNLKNDKVIVALPNQEDKNTENSNKTVINIKSDRFIFFYPAFPREFKNFEVICKAVEILKTKGVENFEVKLTIDGSENLYSKNIVDRFSKNKEIEFVGLLSKDKVDDTYAIADCLIFPSKLETWGLPISEFKKYQKPILVANLPYAYETVGNYDKVRYFDVENEKILAENMLSLMNGSIEYTNKGEIKYEDPVCRNWNEVFKLLLK</sequence>
<dbReference type="PANTHER" id="PTHR46401:SF2">
    <property type="entry name" value="GLYCOSYLTRANSFERASE WBBK-RELATED"/>
    <property type="match status" value="1"/>
</dbReference>
<feature type="domain" description="Glycosyl transferase family 1" evidence="2">
    <location>
        <begin position="192"/>
        <end position="347"/>
    </location>
</feature>
<dbReference type="AlphaFoldDB" id="A0A2X2WY88"/>
<keyword evidence="5" id="KW-1185">Reference proteome</keyword>
<dbReference type="STRING" id="445960.SAMN05421542_3271"/>
<gene>
    <name evidence="4" type="ORF">NCTC13492_02832</name>
    <name evidence="3" type="ORF">SAMN05421542_3271</name>
</gene>
<evidence type="ECO:0000256" key="1">
    <source>
        <dbReference type="ARBA" id="ARBA00022679"/>
    </source>
</evidence>
<dbReference type="Pfam" id="PF00534">
    <property type="entry name" value="Glycos_transf_1"/>
    <property type="match status" value="1"/>
</dbReference>
<dbReference type="EMBL" id="UAWB01000012">
    <property type="protein sequence ID" value="SQB45776.1"/>
    <property type="molecule type" value="Genomic_DNA"/>
</dbReference>
<evidence type="ECO:0000313" key="3">
    <source>
        <dbReference type="EMBL" id="SDJ35106.1"/>
    </source>
</evidence>
<reference evidence="4 6" key="2">
    <citation type="submission" date="2018-06" db="EMBL/GenBank/DDBJ databases">
        <authorList>
            <consortium name="Pathogen Informatics"/>
            <person name="Doyle S."/>
        </authorList>
    </citation>
    <scope>NUCLEOTIDE SEQUENCE [LARGE SCALE GENOMIC DNA]</scope>
    <source>
        <strain evidence="4 6">NCTC13492</strain>
    </source>
</reference>
<evidence type="ECO:0000313" key="5">
    <source>
        <dbReference type="Proteomes" id="UP000199426"/>
    </source>
</evidence>
<accession>A0A2X2WY88</accession>
<protein>
    <submittedName>
        <fullName evidence="3">Glycosyltransferase involved in cell wall bisynthesis</fullName>
    </submittedName>
    <submittedName>
        <fullName evidence="4">N-acetyl-alpha-D-glucosaminyl L-malate synthase BshA</fullName>
    </submittedName>
</protein>
<reference evidence="3 5" key="1">
    <citation type="submission" date="2016-10" db="EMBL/GenBank/DDBJ databases">
        <authorList>
            <person name="Varghese N."/>
            <person name="Submissions S."/>
        </authorList>
    </citation>
    <scope>NUCLEOTIDE SEQUENCE [LARGE SCALE GENOMIC DNA]</scope>
    <source>
        <strain evidence="3 5">DSM 19299</strain>
    </source>
</reference>
<evidence type="ECO:0000259" key="2">
    <source>
        <dbReference type="Pfam" id="PF00534"/>
    </source>
</evidence>